<dbReference type="Gene3D" id="3.10.590.10">
    <property type="entry name" value="ph1033 like domains"/>
    <property type="match status" value="1"/>
</dbReference>
<accession>A0A0B2RHZ4</accession>
<protein>
    <recommendedName>
        <fullName evidence="1">YTH domain-containing family protein</fullName>
    </recommendedName>
</protein>
<dbReference type="InterPro" id="IPR007275">
    <property type="entry name" value="YTH_domain"/>
</dbReference>
<evidence type="ECO:0000313" key="3">
    <source>
        <dbReference type="EMBL" id="KHN31588.1"/>
    </source>
</evidence>
<dbReference type="PANTHER" id="PTHR12357:SF95">
    <property type="entry name" value="YTH DOMAIN-CONTAINING FAMILY PROTEIN"/>
    <property type="match status" value="1"/>
</dbReference>
<dbReference type="CDD" id="cd21134">
    <property type="entry name" value="YTH"/>
    <property type="match status" value="1"/>
</dbReference>
<proteinExistence type="inferred from homology"/>
<dbReference type="Proteomes" id="UP000053555">
    <property type="component" value="Unassembled WGS sequence"/>
</dbReference>
<sequence length="270" mass="30890">MKPNKLKSTPRNGILTSTISETVADTEKDIKILNKAISWKIMMFQIAYDITRSGQSETSMEMTRGPRGRYNNFLLKPSLVKDALVITICKDEYNLSDFQTEYETAKFNVIKSFNEDEVHKSVKYNVWTSTPNGNKKLNAAFLDAEAKLRQTGTKCPVFLFFSVNASRQFVGVAEMLGPVDFKNDMNFWKLDKYNGFFPIKWHIIKDVPNNQFVHIILPSNENKPVTYTRDTQENTVEAREKKIEMQSSGTKQGTLVKLTKNLTLNSSGFR</sequence>
<gene>
    <name evidence="3" type="ORF">glysoja_043031</name>
</gene>
<dbReference type="AlphaFoldDB" id="A0A0B2RHZ4"/>
<evidence type="ECO:0000256" key="1">
    <source>
        <dbReference type="RuleBase" id="RU369095"/>
    </source>
</evidence>
<dbReference type="PANTHER" id="PTHR12357">
    <property type="entry name" value="YTH YT521-B HOMOLOGY DOMAIN-CONTAINING"/>
    <property type="match status" value="1"/>
</dbReference>
<comment type="similarity">
    <text evidence="1">Belongs to the YTHDF family.</text>
</comment>
<dbReference type="GO" id="GO:0005737">
    <property type="term" value="C:cytoplasm"/>
    <property type="evidence" value="ECO:0007669"/>
    <property type="project" value="TreeGrafter"/>
</dbReference>
<name>A0A0B2RHZ4_GLYSO</name>
<feature type="domain" description="YTH" evidence="2">
    <location>
        <begin position="105"/>
        <end position="246"/>
    </location>
</feature>
<dbReference type="GO" id="GO:0061157">
    <property type="term" value="P:mRNA destabilization"/>
    <property type="evidence" value="ECO:0007669"/>
    <property type="project" value="TreeGrafter"/>
</dbReference>
<dbReference type="PROSITE" id="PS50882">
    <property type="entry name" value="YTH"/>
    <property type="match status" value="1"/>
</dbReference>
<comment type="function">
    <text evidence="1">Specifically recognizes and binds N6-methyladenosine (m6A)-containing RNAs, and regulates mRNA stability. M6A is a modification present at internal sites of mRNAs and some non-coding RNAs and plays a role in mRNA stability and processing.</text>
</comment>
<evidence type="ECO:0000259" key="2">
    <source>
        <dbReference type="PROSITE" id="PS50882"/>
    </source>
</evidence>
<dbReference type="InterPro" id="IPR045168">
    <property type="entry name" value="YTH_prot"/>
</dbReference>
<reference evidence="3" key="1">
    <citation type="submission" date="2014-07" db="EMBL/GenBank/DDBJ databases">
        <title>Identification of a novel salt tolerance gene in wild soybean by whole-genome sequencing.</title>
        <authorList>
            <person name="Lam H.-M."/>
            <person name="Qi X."/>
            <person name="Li M.-W."/>
            <person name="Liu X."/>
            <person name="Xie M."/>
            <person name="Ni M."/>
            <person name="Xu X."/>
        </authorList>
    </citation>
    <scope>NUCLEOTIDE SEQUENCE [LARGE SCALE GENOMIC DNA]</scope>
    <source>
        <tissue evidence="3">Root</tissue>
    </source>
</reference>
<dbReference type="GO" id="GO:0003729">
    <property type="term" value="F:mRNA binding"/>
    <property type="evidence" value="ECO:0007669"/>
    <property type="project" value="UniProtKB-UniRule"/>
</dbReference>
<keyword evidence="1" id="KW-0694">RNA-binding</keyword>
<organism evidence="3">
    <name type="scientific">Glycine soja</name>
    <name type="common">Wild soybean</name>
    <dbReference type="NCBI Taxonomy" id="3848"/>
    <lineage>
        <taxon>Eukaryota</taxon>
        <taxon>Viridiplantae</taxon>
        <taxon>Streptophyta</taxon>
        <taxon>Embryophyta</taxon>
        <taxon>Tracheophyta</taxon>
        <taxon>Spermatophyta</taxon>
        <taxon>Magnoliopsida</taxon>
        <taxon>eudicotyledons</taxon>
        <taxon>Gunneridae</taxon>
        <taxon>Pentapetalae</taxon>
        <taxon>rosids</taxon>
        <taxon>fabids</taxon>
        <taxon>Fabales</taxon>
        <taxon>Fabaceae</taxon>
        <taxon>Papilionoideae</taxon>
        <taxon>50 kb inversion clade</taxon>
        <taxon>NPAAA clade</taxon>
        <taxon>indigoferoid/millettioid clade</taxon>
        <taxon>Phaseoleae</taxon>
        <taxon>Glycine</taxon>
        <taxon>Glycine subgen. Soja</taxon>
    </lineage>
</organism>
<dbReference type="GO" id="GO:1990247">
    <property type="term" value="F:N6-methyladenosine-containing RNA reader activity"/>
    <property type="evidence" value="ECO:0007669"/>
    <property type="project" value="UniProtKB-UniRule"/>
</dbReference>
<dbReference type="Pfam" id="PF04146">
    <property type="entry name" value="YTH"/>
    <property type="match status" value="1"/>
</dbReference>
<dbReference type="EMBL" id="KN650952">
    <property type="protein sequence ID" value="KHN31588.1"/>
    <property type="molecule type" value="Genomic_DNA"/>
</dbReference>